<proteinExistence type="predicted"/>
<feature type="region of interest" description="Disordered" evidence="1">
    <location>
        <begin position="429"/>
        <end position="453"/>
    </location>
</feature>
<feature type="region of interest" description="Disordered" evidence="1">
    <location>
        <begin position="330"/>
        <end position="357"/>
    </location>
</feature>
<dbReference type="Proteomes" id="UP001208570">
    <property type="component" value="Unassembled WGS sequence"/>
</dbReference>
<dbReference type="InterPro" id="IPR028124">
    <property type="entry name" value="SMAP_dom"/>
</dbReference>
<evidence type="ECO:0000259" key="2">
    <source>
        <dbReference type="Pfam" id="PF15477"/>
    </source>
</evidence>
<feature type="compositionally biased region" description="Basic and acidic residues" evidence="1">
    <location>
        <begin position="330"/>
        <end position="344"/>
    </location>
</feature>
<dbReference type="AlphaFoldDB" id="A0AAD9N4E4"/>
<feature type="domain" description="Small acidic protein-like" evidence="2">
    <location>
        <begin position="448"/>
        <end position="519"/>
    </location>
</feature>
<feature type="region of interest" description="Disordered" evidence="1">
    <location>
        <begin position="1"/>
        <end position="32"/>
    </location>
</feature>
<dbReference type="PANTHER" id="PTHR22426:SF2">
    <property type="entry name" value="ARGININE_SERINE-RICH COILED-COIL PROTEIN 2"/>
    <property type="match status" value="1"/>
</dbReference>
<feature type="compositionally biased region" description="Acidic residues" evidence="1">
    <location>
        <begin position="126"/>
        <end position="148"/>
    </location>
</feature>
<feature type="compositionally biased region" description="Low complexity" evidence="1">
    <location>
        <begin position="429"/>
        <end position="450"/>
    </location>
</feature>
<feature type="compositionally biased region" description="Basic and acidic residues" evidence="1">
    <location>
        <begin position="92"/>
        <end position="111"/>
    </location>
</feature>
<protein>
    <recommendedName>
        <fullName evidence="2">Small acidic protein-like domain-containing protein</fullName>
    </recommendedName>
</protein>
<dbReference type="Pfam" id="PF15477">
    <property type="entry name" value="SMAP"/>
    <property type="match status" value="1"/>
</dbReference>
<evidence type="ECO:0000256" key="1">
    <source>
        <dbReference type="SAM" id="MobiDB-lite"/>
    </source>
</evidence>
<feature type="compositionally biased region" description="Basic and acidic residues" evidence="1">
    <location>
        <begin position="188"/>
        <end position="197"/>
    </location>
</feature>
<dbReference type="EMBL" id="JAODUP010000206">
    <property type="protein sequence ID" value="KAK2156727.1"/>
    <property type="molecule type" value="Genomic_DNA"/>
</dbReference>
<organism evidence="3 4">
    <name type="scientific">Paralvinella palmiformis</name>
    <dbReference type="NCBI Taxonomy" id="53620"/>
    <lineage>
        <taxon>Eukaryota</taxon>
        <taxon>Metazoa</taxon>
        <taxon>Spiralia</taxon>
        <taxon>Lophotrochozoa</taxon>
        <taxon>Annelida</taxon>
        <taxon>Polychaeta</taxon>
        <taxon>Sedentaria</taxon>
        <taxon>Canalipalpata</taxon>
        <taxon>Terebellida</taxon>
        <taxon>Terebelliformia</taxon>
        <taxon>Alvinellidae</taxon>
        <taxon>Paralvinella</taxon>
    </lineage>
</organism>
<feature type="compositionally biased region" description="Basic residues" evidence="1">
    <location>
        <begin position="212"/>
        <end position="278"/>
    </location>
</feature>
<sequence>MDKLAGYSSDTESEQFDKTSPFRAKPEHSSDTIKGNIDLAAEWESFEKLIAGDDDQEKEKYFVPEPIGVPAPVAAPSIILKQDELYCVENGQKEKSELESEISKASTSDEHKRKRSLPTDSSESGSELESDDSSDDSEESSEESSASDEPDRKKPRHNKTHESSSSEDESEEETSEDGSEDSDTTSPDEDKQKKSSTDEENVPSRTKDNTKKRSVSISRKHDRSRTRKHHRQHSSHRSHRSRSHDRRHRSRSRTRPHHHRRSRSTDKRKRSSRHHSGSRSRDRHPPRPRRHSRDRHQRRRSPPHTKPLRRKPLTYKEVLRQKLIEAQHQAAEGKLEFDPSRGKDLMSTNEKPSPLPLMSINPLMSLATGPPGGEKAQELTGVAVPKYYNPAAVNPLKFAEQVKKRKLLWSKKDSKAEAEAAAAAHQAALAKAAEEGQQSGSKSGSSQWKSTAFLEDKDGRMAAKFRKLMGIKDAESSGTNPDEGTEETIKKQQELFNQLDREYQFARMTTHTHRGIGLGFTSQMYPDLK</sequence>
<dbReference type="PANTHER" id="PTHR22426">
    <property type="entry name" value="ARGININE_SERINE-RICH COILED-COIL PROTEIN 2"/>
    <property type="match status" value="1"/>
</dbReference>
<name>A0AAD9N4E4_9ANNE</name>
<feature type="compositionally biased region" description="Basic residues" evidence="1">
    <location>
        <begin position="286"/>
        <end position="313"/>
    </location>
</feature>
<comment type="caution">
    <text evidence="3">The sequence shown here is derived from an EMBL/GenBank/DDBJ whole genome shotgun (WGS) entry which is preliminary data.</text>
</comment>
<gene>
    <name evidence="3" type="ORF">LSH36_206g00017</name>
</gene>
<evidence type="ECO:0000313" key="3">
    <source>
        <dbReference type="EMBL" id="KAK2156727.1"/>
    </source>
</evidence>
<accession>A0AAD9N4E4</accession>
<keyword evidence="4" id="KW-1185">Reference proteome</keyword>
<feature type="region of interest" description="Disordered" evidence="1">
    <location>
        <begin position="92"/>
        <end position="313"/>
    </location>
</feature>
<feature type="compositionally biased region" description="Acidic residues" evidence="1">
    <location>
        <begin position="165"/>
        <end position="187"/>
    </location>
</feature>
<reference evidence="3" key="1">
    <citation type="journal article" date="2023" name="Mol. Biol. Evol.">
        <title>Third-Generation Sequencing Reveals the Adaptive Role of the Epigenome in Three Deep-Sea Polychaetes.</title>
        <authorList>
            <person name="Perez M."/>
            <person name="Aroh O."/>
            <person name="Sun Y."/>
            <person name="Lan Y."/>
            <person name="Juniper S.K."/>
            <person name="Young C.R."/>
            <person name="Angers B."/>
            <person name="Qian P.Y."/>
        </authorList>
    </citation>
    <scope>NUCLEOTIDE SEQUENCE</scope>
    <source>
        <strain evidence="3">P08H-3</strain>
    </source>
</reference>
<evidence type="ECO:0000313" key="4">
    <source>
        <dbReference type="Proteomes" id="UP001208570"/>
    </source>
</evidence>